<comment type="caution">
    <text evidence="1">The sequence shown here is derived from an EMBL/GenBank/DDBJ whole genome shotgun (WGS) entry which is preliminary data.</text>
</comment>
<reference evidence="1" key="1">
    <citation type="submission" date="2022-04" db="EMBL/GenBank/DDBJ databases">
        <title>Genome of the entomopathogenic fungus Entomophthora muscae.</title>
        <authorList>
            <person name="Elya C."/>
            <person name="Lovett B.R."/>
            <person name="Lee E."/>
            <person name="Macias A.M."/>
            <person name="Hajek A.E."/>
            <person name="De Bivort B.L."/>
            <person name="Kasson M.T."/>
            <person name="De Fine Licht H.H."/>
            <person name="Stajich J.E."/>
        </authorList>
    </citation>
    <scope>NUCLEOTIDE SEQUENCE</scope>
    <source>
        <strain evidence="1">Berkeley</strain>
    </source>
</reference>
<proteinExistence type="predicted"/>
<protein>
    <submittedName>
        <fullName evidence="1">Uncharacterized protein</fullName>
    </submittedName>
</protein>
<evidence type="ECO:0000313" key="1">
    <source>
        <dbReference type="EMBL" id="KAJ9080373.1"/>
    </source>
</evidence>
<gene>
    <name evidence="1" type="ORF">DSO57_1025683</name>
</gene>
<evidence type="ECO:0000313" key="2">
    <source>
        <dbReference type="Proteomes" id="UP001165960"/>
    </source>
</evidence>
<dbReference type="EMBL" id="QTSX02001566">
    <property type="protein sequence ID" value="KAJ9080373.1"/>
    <property type="molecule type" value="Genomic_DNA"/>
</dbReference>
<keyword evidence="2" id="KW-1185">Reference proteome</keyword>
<name>A0ACC2U0M9_9FUNG</name>
<organism evidence="1 2">
    <name type="scientific">Entomophthora muscae</name>
    <dbReference type="NCBI Taxonomy" id="34485"/>
    <lineage>
        <taxon>Eukaryota</taxon>
        <taxon>Fungi</taxon>
        <taxon>Fungi incertae sedis</taxon>
        <taxon>Zoopagomycota</taxon>
        <taxon>Entomophthoromycotina</taxon>
        <taxon>Entomophthoromycetes</taxon>
        <taxon>Entomophthorales</taxon>
        <taxon>Entomophthoraceae</taxon>
        <taxon>Entomophthora</taxon>
    </lineage>
</organism>
<sequence>MIWDSSTLPTLVPGTLLVSPHSTLFIVVYTSMYYMLTYFAGSFGRYNVHAKVFWWLMTVYPTVTVVTGFQFANLLPYLAKVVPTKYGYYIYTPTQIKERIPLKRITHPIALPTGRRRNEKDKPPTGYTVFNNILCCNQVSLLACQCILQYTGGAQ</sequence>
<dbReference type="Proteomes" id="UP001165960">
    <property type="component" value="Unassembled WGS sequence"/>
</dbReference>
<accession>A0ACC2U0M9</accession>